<keyword evidence="1" id="KW-1133">Transmembrane helix</keyword>
<reference evidence="2" key="1">
    <citation type="journal article" date="2015" name="Insect Biochem. Mol. Biol.">
        <title>A reference gene set for chemosensory receptor genes of Manduca sexta.</title>
        <authorList>
            <person name="Koenig C."/>
            <person name="Hirsh A."/>
            <person name="Bucks S."/>
            <person name="Klinner C."/>
            <person name="Vogel H."/>
            <person name="Shukla A."/>
            <person name="Mansfield J.H."/>
            <person name="Morton B."/>
            <person name="Hansson B.S."/>
            <person name="Grosse-Wilde E."/>
        </authorList>
    </citation>
    <scope>NUCLEOTIDE SEQUENCE</scope>
</reference>
<dbReference type="AlphaFoldDB" id="A0A5K8B1B1"/>
<proteinExistence type="evidence at transcript level"/>
<keyword evidence="1" id="KW-0472">Membrane</keyword>
<keyword evidence="2" id="KW-0675">Receptor</keyword>
<feature type="transmembrane region" description="Helical" evidence="1">
    <location>
        <begin position="33"/>
        <end position="53"/>
    </location>
</feature>
<keyword evidence="1" id="KW-0812">Transmembrane</keyword>
<feature type="transmembrane region" description="Helical" evidence="1">
    <location>
        <begin position="101"/>
        <end position="125"/>
    </location>
</feature>
<feature type="transmembrane region" description="Helical" evidence="1">
    <location>
        <begin position="59"/>
        <end position="80"/>
    </location>
</feature>
<protein>
    <submittedName>
        <fullName evidence="2">Gustatory receptor 21</fullName>
    </submittedName>
</protein>
<sequence length="293" mass="34362">MPDQLVCNIDFYSYTRFFCGFYHEFQTSTPVRWLARLYCSLICASITFCYNLLVYDHIVLKILACISSMEYILYMLISLLKSNKYLLQYYKKTPLIDISVSTYRLMRVCLVGYICVMFLLTLSYFTQNLILHEESNVAKYVCALINFIMWFIGIIGRSPLLFVFALVYTRVRLMPQTLQSNDFDCRILGQQHPRRYIQMYEAIMDGLEAIDGTVKLQTFNFLCRRARPRGDPEAVPIPETQPVPVQLVARGAAQRAQSVVFLLLYCHYRYRDFANTNLDYIIQFIYAVYGLIR</sequence>
<dbReference type="EMBL" id="LN885214">
    <property type="protein sequence ID" value="CUQ99362.1"/>
    <property type="molecule type" value="mRNA"/>
</dbReference>
<accession>A0A5K8B1B1</accession>
<name>A0A5K8B1B1_MANSE</name>
<feature type="transmembrane region" description="Helical" evidence="1">
    <location>
        <begin position="137"/>
        <end position="168"/>
    </location>
</feature>
<evidence type="ECO:0000256" key="1">
    <source>
        <dbReference type="SAM" id="Phobius"/>
    </source>
</evidence>
<organism evidence="2">
    <name type="scientific">Manduca sexta</name>
    <name type="common">Tobacco hawkmoth</name>
    <name type="synonym">Tobacco hornworm</name>
    <dbReference type="NCBI Taxonomy" id="7130"/>
    <lineage>
        <taxon>Eukaryota</taxon>
        <taxon>Metazoa</taxon>
        <taxon>Ecdysozoa</taxon>
        <taxon>Arthropoda</taxon>
        <taxon>Hexapoda</taxon>
        <taxon>Insecta</taxon>
        <taxon>Pterygota</taxon>
        <taxon>Neoptera</taxon>
        <taxon>Endopterygota</taxon>
        <taxon>Lepidoptera</taxon>
        <taxon>Glossata</taxon>
        <taxon>Ditrysia</taxon>
        <taxon>Bombycoidea</taxon>
        <taxon>Sphingidae</taxon>
        <taxon>Sphinginae</taxon>
        <taxon>Sphingini</taxon>
        <taxon>Manduca</taxon>
    </lineage>
</organism>
<evidence type="ECO:0000313" key="2">
    <source>
        <dbReference type="EMBL" id="CUQ99362.1"/>
    </source>
</evidence>
<dbReference type="OrthoDB" id="7489104at2759"/>
<gene>
    <name evidence="2" type="primary">GR21</name>
</gene>